<dbReference type="PANTHER" id="PTHR12062:SF9">
    <property type="entry name" value="ALPHA-1,3-MANNOSYL-GLYCOPROTEIN 4-BETA-N-ACETYLGLUCOSAMINYLTRANSFERASE A, ISOFORM A"/>
    <property type="match status" value="1"/>
</dbReference>
<organism evidence="2 3">
    <name type="scientific">Ancylostoma duodenale</name>
    <dbReference type="NCBI Taxonomy" id="51022"/>
    <lineage>
        <taxon>Eukaryota</taxon>
        <taxon>Metazoa</taxon>
        <taxon>Ecdysozoa</taxon>
        <taxon>Nematoda</taxon>
        <taxon>Chromadorea</taxon>
        <taxon>Rhabditida</taxon>
        <taxon>Rhabditina</taxon>
        <taxon>Rhabditomorpha</taxon>
        <taxon>Strongyloidea</taxon>
        <taxon>Ancylostomatidae</taxon>
        <taxon>Ancylostomatinae</taxon>
        <taxon>Ancylostoma</taxon>
    </lineage>
</organism>
<keyword evidence="3" id="KW-1185">Reference proteome</keyword>
<protein>
    <submittedName>
        <fullName evidence="2">N-Acetylglucosaminyltransferase-IV region</fullName>
    </submittedName>
</protein>
<accession>A0A0C2CR54</accession>
<reference evidence="2 3" key="1">
    <citation type="submission" date="2013-12" db="EMBL/GenBank/DDBJ databases">
        <title>Draft genome of the parsitic nematode Ancylostoma duodenale.</title>
        <authorList>
            <person name="Mitreva M."/>
        </authorList>
    </citation>
    <scope>NUCLEOTIDE SEQUENCE [LARGE SCALE GENOMIC DNA]</scope>
    <source>
        <strain evidence="2 3">Zhejiang</strain>
    </source>
</reference>
<proteinExistence type="predicted"/>
<dbReference type="GO" id="GO:0005793">
    <property type="term" value="C:endoplasmic reticulum-Golgi intermediate compartment"/>
    <property type="evidence" value="ECO:0007669"/>
    <property type="project" value="TreeGrafter"/>
</dbReference>
<gene>
    <name evidence="2" type="ORF">ANCDUO_17612</name>
</gene>
<dbReference type="GO" id="GO:0005783">
    <property type="term" value="C:endoplasmic reticulum"/>
    <property type="evidence" value="ECO:0007669"/>
    <property type="project" value="TreeGrafter"/>
</dbReference>
<dbReference type="GO" id="GO:0005795">
    <property type="term" value="C:Golgi stack"/>
    <property type="evidence" value="ECO:0007669"/>
    <property type="project" value="TreeGrafter"/>
</dbReference>
<dbReference type="GO" id="GO:0008375">
    <property type="term" value="F:acetylglucosaminyltransferase activity"/>
    <property type="evidence" value="ECO:0007669"/>
    <property type="project" value="TreeGrafter"/>
</dbReference>
<dbReference type="OrthoDB" id="2016523at2759"/>
<dbReference type="EMBL" id="KN744035">
    <property type="protein sequence ID" value="KIH52287.1"/>
    <property type="molecule type" value="Genomic_DNA"/>
</dbReference>
<dbReference type="PANTHER" id="PTHR12062">
    <property type="entry name" value="N-ACETYLGLUCOSAMINYLTRANSFERASE VI"/>
    <property type="match status" value="1"/>
</dbReference>
<keyword evidence="2" id="KW-0808">Transferase</keyword>
<name>A0A0C2CR54_9BILA</name>
<evidence type="ECO:0000259" key="1">
    <source>
        <dbReference type="Pfam" id="PF04666"/>
    </source>
</evidence>
<feature type="domain" description="MGAT4 conserved region" evidence="1">
    <location>
        <begin position="9"/>
        <end position="178"/>
    </location>
</feature>
<dbReference type="InterPro" id="IPR057279">
    <property type="entry name" value="MGAT4"/>
</dbReference>
<dbReference type="AlphaFoldDB" id="A0A0C2CR54"/>
<dbReference type="InterPro" id="IPR006759">
    <property type="entry name" value="Glyco_transf_54"/>
</dbReference>
<sequence length="198" mass="23696">MFATPDTSTDAFKKLSNSVIFTYANKIEEGLLEVAIIPPKWYESQPESIRPTFGDSKQRMQWRIKQNLDYFYLMNYGRQKADYYMHLEDDIWTTPKYARTILNYLQLKEGRPWFSMHFSTLGFIGKLFRSEDVKIITNAIASYYKYKPVDWIFLDVERSITCSPEYNADQCNHSRRSKQKQVIDKYNKESRRMDRIEL</sequence>
<keyword evidence="2" id="KW-0328">Glycosyltransferase</keyword>
<dbReference type="GO" id="GO:0006487">
    <property type="term" value="P:protein N-linked glycosylation"/>
    <property type="evidence" value="ECO:0007669"/>
    <property type="project" value="TreeGrafter"/>
</dbReference>
<evidence type="ECO:0000313" key="3">
    <source>
        <dbReference type="Proteomes" id="UP000054047"/>
    </source>
</evidence>
<evidence type="ECO:0000313" key="2">
    <source>
        <dbReference type="EMBL" id="KIH52287.1"/>
    </source>
</evidence>
<dbReference type="Proteomes" id="UP000054047">
    <property type="component" value="Unassembled WGS sequence"/>
</dbReference>
<dbReference type="Pfam" id="PF04666">
    <property type="entry name" value="MGAT4_cons"/>
    <property type="match status" value="1"/>
</dbReference>